<name>A0ABW9FA06_9FIRM</name>
<keyword evidence="2" id="KW-1185">Reference proteome</keyword>
<proteinExistence type="predicted"/>
<evidence type="ECO:0000313" key="2">
    <source>
        <dbReference type="Proteomes" id="UP001629536"/>
    </source>
</evidence>
<evidence type="ECO:0008006" key="3">
    <source>
        <dbReference type="Google" id="ProtNLM"/>
    </source>
</evidence>
<gene>
    <name evidence="1" type="ORF">ABGF40_08395</name>
</gene>
<dbReference type="RefSeq" id="WP_408127036.1">
    <property type="nucleotide sequence ID" value="NZ_JBFNFH010000028.1"/>
</dbReference>
<protein>
    <recommendedName>
        <fullName evidence="3">Transposase</fullName>
    </recommendedName>
</protein>
<dbReference type="Proteomes" id="UP001629536">
    <property type="component" value="Unassembled WGS sequence"/>
</dbReference>
<organism evidence="1 2">
    <name type="scientific">Helcococcus bovis</name>
    <dbReference type="NCBI Taxonomy" id="3153252"/>
    <lineage>
        <taxon>Bacteria</taxon>
        <taxon>Bacillati</taxon>
        <taxon>Bacillota</taxon>
        <taxon>Tissierellia</taxon>
        <taxon>Tissierellales</taxon>
        <taxon>Peptoniphilaceae</taxon>
        <taxon>Helcococcus</taxon>
    </lineage>
</organism>
<evidence type="ECO:0000313" key="1">
    <source>
        <dbReference type="EMBL" id="MFM1525675.1"/>
    </source>
</evidence>
<sequence>MKKYDKDISNIEAQIISIYSKGMTIRINFSKISIYLNQ</sequence>
<comment type="caution">
    <text evidence="1">The sequence shown here is derived from an EMBL/GenBank/DDBJ whole genome shotgun (WGS) entry which is preliminary data.</text>
</comment>
<reference evidence="1 2" key="1">
    <citation type="journal article" date="2024" name="Front. Microbiol.">
        <title>Pangenomic and biochemical analyses of Helcococcus ovis reveal widespread tetracycline resistance and a novel bacterial species, Helcococcus bovis.</title>
        <authorList>
            <person name="Cunha F."/>
            <person name="Zhai Y."/>
            <person name="Casaro S."/>
            <person name="Jones K.L."/>
            <person name="Hernandez M."/>
            <person name="Bisinotto R.S."/>
            <person name="Kariyawasam S."/>
            <person name="Brown M.B."/>
            <person name="Phillips A."/>
            <person name="Jeong K.C."/>
            <person name="Galvao K.N."/>
        </authorList>
    </citation>
    <scope>NUCLEOTIDE SEQUENCE [LARGE SCALE GENOMIC DNA]</scope>
    <source>
        <strain evidence="1 2">KG197</strain>
    </source>
</reference>
<dbReference type="EMBL" id="JBFNFH010000028">
    <property type="protein sequence ID" value="MFM1525675.1"/>
    <property type="molecule type" value="Genomic_DNA"/>
</dbReference>
<accession>A0ABW9FA06</accession>